<dbReference type="InterPro" id="IPR012349">
    <property type="entry name" value="Split_barrel_FMN-bd"/>
</dbReference>
<dbReference type="BioCyc" id="ESIR657319:G136K-272-MONOMER"/>
<evidence type="ECO:0000256" key="2">
    <source>
        <dbReference type="ARBA" id="ARBA00022630"/>
    </source>
</evidence>
<name>D4JRC8_9FIRM</name>
<dbReference type="GO" id="GO:0010181">
    <property type="term" value="F:FMN binding"/>
    <property type="evidence" value="ECO:0007669"/>
    <property type="project" value="InterPro"/>
</dbReference>
<dbReference type="AlphaFoldDB" id="D4JRC8"/>
<dbReference type="PATRIC" id="fig|657319.3.peg.2469"/>
<feature type="domain" description="Flavin reductase like" evidence="4">
    <location>
        <begin position="45"/>
        <end position="187"/>
    </location>
</feature>
<dbReference type="Gene3D" id="2.30.110.10">
    <property type="entry name" value="Electron Transport, Fmn-binding Protein, Chain A"/>
    <property type="match status" value="1"/>
</dbReference>
<evidence type="ECO:0000313" key="5">
    <source>
        <dbReference type="EMBL" id="CBK95647.1"/>
    </source>
</evidence>
<dbReference type="PANTHER" id="PTHR43567">
    <property type="entry name" value="FLAVOREDOXIN-RELATED-RELATED"/>
    <property type="match status" value="1"/>
</dbReference>
<dbReference type="SUPFAM" id="SSF50475">
    <property type="entry name" value="FMN-binding split barrel"/>
    <property type="match status" value="1"/>
</dbReference>
<evidence type="ECO:0000256" key="1">
    <source>
        <dbReference type="ARBA" id="ARBA00001917"/>
    </source>
</evidence>
<comment type="similarity">
    <text evidence="3">Belongs to the flavoredoxin family.</text>
</comment>
<organism evidence="5 6">
    <name type="scientific">[Eubacterium] siraeum 70/3</name>
    <dbReference type="NCBI Taxonomy" id="657319"/>
    <lineage>
        <taxon>Bacteria</taxon>
        <taxon>Bacillati</taxon>
        <taxon>Bacillota</taxon>
        <taxon>Clostridia</taxon>
        <taxon>Eubacteriales</taxon>
        <taxon>Oscillospiraceae</taxon>
        <taxon>Oscillospiraceae incertae sedis</taxon>
    </lineage>
</organism>
<evidence type="ECO:0000259" key="4">
    <source>
        <dbReference type="Pfam" id="PF01613"/>
    </source>
</evidence>
<evidence type="ECO:0000256" key="3">
    <source>
        <dbReference type="ARBA" id="ARBA00038054"/>
    </source>
</evidence>
<accession>D4JRC8</accession>
<reference evidence="5 6" key="2">
    <citation type="submission" date="2010-03" db="EMBL/GenBank/DDBJ databases">
        <authorList>
            <person name="Pajon A."/>
        </authorList>
    </citation>
    <scope>NUCLEOTIDE SEQUENCE [LARGE SCALE GENOMIC DNA]</scope>
    <source>
        <strain evidence="5 6">70/3</strain>
    </source>
</reference>
<evidence type="ECO:0000313" key="6">
    <source>
        <dbReference type="Proteomes" id="UP000008803"/>
    </source>
</evidence>
<dbReference type="InterPro" id="IPR002563">
    <property type="entry name" value="Flavin_Rdtase-like_dom"/>
</dbReference>
<protein>
    <submittedName>
        <fullName evidence="5">Conserved protein/domain typically associated with flavoprotein oxygenases, DIM6/NTAB family</fullName>
    </submittedName>
</protein>
<gene>
    <name evidence="5" type="ORF">EUS_03250</name>
</gene>
<keyword evidence="2" id="KW-0285">Flavoprotein</keyword>
<proteinExistence type="inferred from homology"/>
<dbReference type="InterPro" id="IPR052174">
    <property type="entry name" value="Flavoredoxin"/>
</dbReference>
<dbReference type="PANTHER" id="PTHR43567:SF1">
    <property type="entry name" value="FLAVOREDOXIN"/>
    <property type="match status" value="1"/>
</dbReference>
<comment type="cofactor">
    <cofactor evidence="1">
        <name>FMN</name>
        <dbReference type="ChEBI" id="CHEBI:58210"/>
    </cofactor>
</comment>
<reference evidence="5 6" key="1">
    <citation type="submission" date="2010-03" db="EMBL/GenBank/DDBJ databases">
        <title>The genome sequence of Eubacterium siraeum 70/3.</title>
        <authorList>
            <consortium name="metaHIT consortium -- http://www.metahit.eu/"/>
            <person name="Pajon A."/>
            <person name="Turner K."/>
            <person name="Parkhill J."/>
            <person name="Duncan S."/>
            <person name="Flint H."/>
        </authorList>
    </citation>
    <scope>NUCLEOTIDE SEQUENCE [LARGE SCALE GENOMIC DNA]</scope>
    <source>
        <strain evidence="5 6">70/3</strain>
    </source>
</reference>
<dbReference type="KEGG" id="esu:EUS_03250"/>
<sequence>MSRNLLRLEKGIMMKIEIEKDFPQYFKPAYPEEFELFSHFEVTAGIPTVLFAVTTWKENGKPNVCFHSWSCFHGDKTAFFAVMGNLYQHTHTYANIQREKCFCINFLPISCYDRLVNTIHQNEWDNDEFAAGGFTVSNAKTIHAPAISEAFLTMECTLKDIQDLSGAGITAMVIGQVQHISVEEAYAQGYELRYGKDGFMLLVPAPQDLVTGEPNQSAIATVHIEKYD</sequence>
<dbReference type="Proteomes" id="UP000008803">
    <property type="component" value="Chromosome"/>
</dbReference>
<dbReference type="GO" id="GO:0016646">
    <property type="term" value="F:oxidoreductase activity, acting on the CH-NH group of donors, NAD or NADP as acceptor"/>
    <property type="evidence" value="ECO:0007669"/>
    <property type="project" value="UniProtKB-ARBA"/>
</dbReference>
<dbReference type="Pfam" id="PF01613">
    <property type="entry name" value="Flavin_Reduct"/>
    <property type="match status" value="1"/>
</dbReference>
<dbReference type="EMBL" id="FP929044">
    <property type="protein sequence ID" value="CBK95647.1"/>
    <property type="molecule type" value="Genomic_DNA"/>
</dbReference>
<dbReference type="HOGENOM" id="CLU_111509_0_0_9"/>